<dbReference type="Pfam" id="PF23323">
    <property type="entry name" value="Spectrin_6"/>
    <property type="match status" value="1"/>
</dbReference>
<dbReference type="GO" id="GO:0005085">
    <property type="term" value="F:guanyl-nucleotide exchange factor activity"/>
    <property type="evidence" value="ECO:0007669"/>
    <property type="project" value="UniProtKB-KW"/>
</dbReference>
<evidence type="ECO:0000259" key="4">
    <source>
        <dbReference type="SMART" id="SM00516"/>
    </source>
</evidence>
<dbReference type="EMBL" id="CAXKWB010000238">
    <property type="protein sequence ID" value="CAL4059912.1"/>
    <property type="molecule type" value="Genomic_DNA"/>
</dbReference>
<gene>
    <name evidence="5" type="ORF">MNOR_LOCUS955</name>
</gene>
<dbReference type="InterPro" id="IPR036865">
    <property type="entry name" value="CRAL-TRIO_dom_sf"/>
</dbReference>
<protein>
    <recommendedName>
        <fullName evidence="4">CRAL-TRIO domain-containing protein</fullName>
    </recommendedName>
</protein>
<evidence type="ECO:0000256" key="2">
    <source>
        <dbReference type="SAM" id="Coils"/>
    </source>
</evidence>
<dbReference type="PANTHER" id="PTHR22826">
    <property type="entry name" value="RHO GUANINE EXCHANGE FACTOR-RELATED"/>
    <property type="match status" value="1"/>
</dbReference>
<dbReference type="InterPro" id="IPR001251">
    <property type="entry name" value="CRAL-TRIO_dom"/>
</dbReference>
<dbReference type="CDD" id="cd00170">
    <property type="entry name" value="SEC14"/>
    <property type="match status" value="1"/>
</dbReference>
<evidence type="ECO:0000313" key="5">
    <source>
        <dbReference type="EMBL" id="CAL4059912.1"/>
    </source>
</evidence>
<dbReference type="Gene3D" id="1.20.58.60">
    <property type="match status" value="3"/>
</dbReference>
<accession>A0AAV2PLV5</accession>
<dbReference type="InterPro" id="IPR058918">
    <property type="entry name" value="KALRN/TRIO-like_spectrin"/>
</dbReference>
<feature type="domain" description="CRAL-TRIO" evidence="4">
    <location>
        <begin position="26"/>
        <end position="165"/>
    </location>
</feature>
<dbReference type="CDD" id="cd00176">
    <property type="entry name" value="SPEC"/>
    <property type="match status" value="1"/>
</dbReference>
<evidence type="ECO:0000313" key="6">
    <source>
        <dbReference type="Proteomes" id="UP001497623"/>
    </source>
</evidence>
<dbReference type="GO" id="GO:0019898">
    <property type="term" value="C:extrinsic component of membrane"/>
    <property type="evidence" value="ECO:0007669"/>
    <property type="project" value="TreeGrafter"/>
</dbReference>
<dbReference type="Pfam" id="PF00435">
    <property type="entry name" value="Spectrin"/>
    <property type="match status" value="2"/>
</dbReference>
<comment type="caution">
    <text evidence="5">The sequence shown here is derived from an EMBL/GenBank/DDBJ whole genome shotgun (WGS) entry which is preliminary data.</text>
</comment>
<feature type="coiled-coil region" evidence="2">
    <location>
        <begin position="813"/>
        <end position="842"/>
    </location>
</feature>
<dbReference type="InterPro" id="IPR018159">
    <property type="entry name" value="Spectrin/alpha-actinin"/>
</dbReference>
<keyword evidence="6" id="KW-1185">Reference proteome</keyword>
<dbReference type="SMART" id="SM00150">
    <property type="entry name" value="SPEC"/>
    <property type="match status" value="4"/>
</dbReference>
<evidence type="ECO:0000256" key="3">
    <source>
        <dbReference type="SAM" id="MobiDB-lite"/>
    </source>
</evidence>
<keyword evidence="2" id="KW-0175">Coiled coil</keyword>
<dbReference type="PANTHER" id="PTHR22826:SF106">
    <property type="entry name" value="TRIO, ISOFORM A"/>
    <property type="match status" value="1"/>
</dbReference>
<dbReference type="InterPro" id="IPR051336">
    <property type="entry name" value="RhoGEF_Guanine_NuclExch_SF"/>
</dbReference>
<sequence>MSAEKQDKPPVPKRMDGLRAVDVMGILHEQVASLSGGRDTQGGPILTFPASPRRERLKLHDYQPLLQYLMQIPSEECRKHGFTVIIDMRGSTWNTVKPILKELHESFAQDIHIVHIVKPDNFWQKQRTSIGSHKYKFETNMISLETLGKTIDPSQLTSDFDGTLPYDHNTWIELRLAIEEFQWQSAELLDQLEDVRDELNQSDFADDVNGAKRAIERHKEMHQKLFGSQVHDLNLMGQRLLQRLNCDEGSGYDSGYSGRDSASSVILSNPDFQSTIPQILSVMDSVHQGQSHVQQLWQHRKMRLDQCFQLRLFEQDVEKMFEWVYHNREEFLVNYVEIGHTYQVSKDLQESHSQFTVACQKVYTNINRILSVATRLMESGHYAAQHIGNVAGKLDQVWKEFAAGLDERSSVLALSVMFHQKAEQYIESVPTWVESCKIQALPSDILTLEYGINHHQSLYEMMCQAYTEVHSTSKKLLYQLDHLVQICSQLRRDSGQGRSAKHKKPRGKPSAYSVSPDGKVIYRGGQQRSGNSGNPAADYSEGASHVLAVIHEILAHHRAVEQRWSTKKLKLHQRLALRLFQEDVKQVLDWLQTHGEVFLRKNPGIGKNLVKARMFQKNHEHFENVAENTYTNAEKLLQAAEELAHTGECNPEEIYNVAQQLNSHIANFATRVQQRNRLLNGAVLFYTHEKELLSWLEELTGELGNESGIDEQADTVEAAERLLQQMTTQRDSTLDACVSTTHEGEALLNDLRNVGVKSESECGSVEGVEAALERLVKSRDELEQLWTTRKLRLDLLLQLRLFQRDSLELLGQLDLWEEELQNNELARDLSEAEQMLALHNDSTSHMHNATFQVLQGGQELLQ</sequence>
<dbReference type="SUPFAM" id="SSF46966">
    <property type="entry name" value="Spectrin repeat"/>
    <property type="match status" value="4"/>
</dbReference>
<dbReference type="Pfam" id="PF13716">
    <property type="entry name" value="CRAL_TRIO_2"/>
    <property type="match status" value="1"/>
</dbReference>
<organism evidence="5 6">
    <name type="scientific">Meganyctiphanes norvegica</name>
    <name type="common">Northern krill</name>
    <name type="synonym">Thysanopoda norvegica</name>
    <dbReference type="NCBI Taxonomy" id="48144"/>
    <lineage>
        <taxon>Eukaryota</taxon>
        <taxon>Metazoa</taxon>
        <taxon>Ecdysozoa</taxon>
        <taxon>Arthropoda</taxon>
        <taxon>Crustacea</taxon>
        <taxon>Multicrustacea</taxon>
        <taxon>Malacostraca</taxon>
        <taxon>Eumalacostraca</taxon>
        <taxon>Eucarida</taxon>
        <taxon>Euphausiacea</taxon>
        <taxon>Euphausiidae</taxon>
        <taxon>Meganyctiphanes</taxon>
    </lineage>
</organism>
<dbReference type="SMART" id="SM00516">
    <property type="entry name" value="SEC14"/>
    <property type="match status" value="1"/>
</dbReference>
<reference evidence="5 6" key="1">
    <citation type="submission" date="2024-05" db="EMBL/GenBank/DDBJ databases">
        <authorList>
            <person name="Wallberg A."/>
        </authorList>
    </citation>
    <scope>NUCLEOTIDE SEQUENCE [LARGE SCALE GENOMIC DNA]</scope>
</reference>
<feature type="non-terminal residue" evidence="5">
    <location>
        <position position="862"/>
    </location>
</feature>
<dbReference type="AlphaFoldDB" id="A0AAV2PLV5"/>
<feature type="region of interest" description="Disordered" evidence="3">
    <location>
        <begin position="494"/>
        <end position="515"/>
    </location>
</feature>
<dbReference type="GO" id="GO:0005737">
    <property type="term" value="C:cytoplasm"/>
    <property type="evidence" value="ECO:0007669"/>
    <property type="project" value="TreeGrafter"/>
</dbReference>
<dbReference type="Gene3D" id="3.40.525.10">
    <property type="entry name" value="CRAL-TRIO lipid binding domain"/>
    <property type="match status" value="1"/>
</dbReference>
<evidence type="ECO:0000256" key="1">
    <source>
        <dbReference type="ARBA" id="ARBA00022658"/>
    </source>
</evidence>
<name>A0AAV2PLV5_MEGNR</name>
<dbReference type="InterPro" id="IPR002017">
    <property type="entry name" value="Spectrin_repeat"/>
</dbReference>
<dbReference type="Proteomes" id="UP001497623">
    <property type="component" value="Unassembled WGS sequence"/>
</dbReference>
<dbReference type="SUPFAM" id="SSF52087">
    <property type="entry name" value="CRAL/TRIO domain"/>
    <property type="match status" value="1"/>
</dbReference>
<proteinExistence type="predicted"/>
<keyword evidence="1" id="KW-0344">Guanine-nucleotide releasing factor</keyword>